<feature type="compositionally biased region" description="Basic and acidic residues" evidence="2">
    <location>
        <begin position="223"/>
        <end position="241"/>
    </location>
</feature>
<feature type="non-terminal residue" evidence="4">
    <location>
        <position position="714"/>
    </location>
</feature>
<dbReference type="InterPro" id="IPR021109">
    <property type="entry name" value="Peptidase_aspartic_dom_sf"/>
</dbReference>
<feature type="region of interest" description="Disordered" evidence="2">
    <location>
        <begin position="436"/>
        <end position="525"/>
    </location>
</feature>
<dbReference type="EMBL" id="KZ857531">
    <property type="protein sequence ID" value="RDX40913.1"/>
    <property type="molecule type" value="Genomic_DNA"/>
</dbReference>
<reference evidence="4 5" key="1">
    <citation type="journal article" date="2018" name="Biotechnol. Biofuels">
        <title>Integrative visual omics of the white-rot fungus Polyporus brumalis exposes the biotechnological potential of its oxidative enzymes for delignifying raw plant biomass.</title>
        <authorList>
            <person name="Miyauchi S."/>
            <person name="Rancon A."/>
            <person name="Drula E."/>
            <person name="Hage H."/>
            <person name="Chaduli D."/>
            <person name="Favel A."/>
            <person name="Grisel S."/>
            <person name="Henrissat B."/>
            <person name="Herpoel-Gimbert I."/>
            <person name="Ruiz-Duenas F.J."/>
            <person name="Chevret D."/>
            <person name="Hainaut M."/>
            <person name="Lin J."/>
            <person name="Wang M."/>
            <person name="Pangilinan J."/>
            <person name="Lipzen A."/>
            <person name="Lesage-Meessen L."/>
            <person name="Navarro D."/>
            <person name="Riley R."/>
            <person name="Grigoriev I.V."/>
            <person name="Zhou S."/>
            <person name="Raouche S."/>
            <person name="Rosso M.N."/>
        </authorList>
    </citation>
    <scope>NUCLEOTIDE SEQUENCE [LARGE SCALE GENOMIC DNA]</scope>
    <source>
        <strain evidence="4 5">BRFM 1820</strain>
    </source>
</reference>
<evidence type="ECO:0000313" key="5">
    <source>
        <dbReference type="Proteomes" id="UP000256964"/>
    </source>
</evidence>
<protein>
    <recommendedName>
        <fullName evidence="3">CCHC-type domain-containing protein</fullName>
    </recommendedName>
</protein>
<keyword evidence="1" id="KW-0862">Zinc</keyword>
<evidence type="ECO:0000259" key="3">
    <source>
        <dbReference type="PROSITE" id="PS50158"/>
    </source>
</evidence>
<name>A0A371CKV4_9APHY</name>
<dbReference type="AlphaFoldDB" id="A0A371CKV4"/>
<dbReference type="Proteomes" id="UP000256964">
    <property type="component" value="Unassembled WGS sequence"/>
</dbReference>
<dbReference type="STRING" id="139420.A0A371CKV4"/>
<gene>
    <name evidence="4" type="ORF">OH76DRAFT_1365477</name>
</gene>
<dbReference type="CDD" id="cd00303">
    <property type="entry name" value="retropepsin_like"/>
    <property type="match status" value="1"/>
</dbReference>
<sequence>MAAPLEMPRAGTKSAPKTFKGDPLKVQDFLDDYGALCTLKQVTTNADKCKYLLRYCSSSVKAVLETYDLNTMTYANLETTVKRLYDADRFEKRYKEKDLHILLQKARHKDLTSIAKFKTYLREFQRIAGWLKKHNVIDTAAYNKFFWKGIPRSLRPRIETLYLRAHPNHDMTTPFDVDNLTAIVETMFGNNRFDAGDSDSEGDNGSDEDTSFETTEDEESDDNHDSDSDHQTKPSRHEEKKTPKKSSKVKDKARHKEKSDPLPPKQTDTQPSRDTSEVEDIIRRLQNMSIDDPAYAALYFRGFKLDKDIAQVIRGPKEAVKPSYTASPIFSQNSGIRPLGCYGCGEQGHGMNFCPKINELVTKGILKRDNNNKLTFADGSLIQRQRDETFVHAAQRISGQSNYIALTAHIVEVEEATDHSDCDSDSPNLVFPAERTQKQTKDHRKVKFDGVQMPPKPAWAKGKVADRSQASGSGHTHGPGPTIIPKEVHGKPTFDPDKDEDIVIDDIQPNKPRTSKAPTEKPAKRVPIQSEVAKHVQPLTILNRILNTPITMSVGEVIGSSKDVSQHLQEVIRAKRATQPQTEVNHTEFLSTAVIYTKTKRPLIRITVQCDGNPIDAIVDTGSMMNIVSRRVWKTSIPRPYDKSEQVGMVAANNSEGKLSGLIKNVELTCGAARTWANLYVADNVPFDLLLGRPWQRDNHISIDERKDGTYLLF</sequence>
<feature type="domain" description="CCHC-type" evidence="3">
    <location>
        <begin position="341"/>
        <end position="356"/>
    </location>
</feature>
<proteinExistence type="predicted"/>
<feature type="compositionally biased region" description="Acidic residues" evidence="2">
    <location>
        <begin position="196"/>
        <end position="222"/>
    </location>
</feature>
<evidence type="ECO:0000256" key="1">
    <source>
        <dbReference type="PROSITE-ProRule" id="PRU00047"/>
    </source>
</evidence>
<feature type="compositionally biased region" description="Basic residues" evidence="2">
    <location>
        <begin position="242"/>
        <end position="256"/>
    </location>
</feature>
<dbReference type="PROSITE" id="PS50158">
    <property type="entry name" value="ZF_CCHC"/>
    <property type="match status" value="1"/>
</dbReference>
<dbReference type="SUPFAM" id="SSF50630">
    <property type="entry name" value="Acid proteases"/>
    <property type="match status" value="1"/>
</dbReference>
<dbReference type="GO" id="GO:0003676">
    <property type="term" value="F:nucleic acid binding"/>
    <property type="evidence" value="ECO:0007669"/>
    <property type="project" value="InterPro"/>
</dbReference>
<keyword evidence="5" id="KW-1185">Reference proteome</keyword>
<dbReference type="OrthoDB" id="2749819at2759"/>
<evidence type="ECO:0000313" key="4">
    <source>
        <dbReference type="EMBL" id="RDX40913.1"/>
    </source>
</evidence>
<organism evidence="4 5">
    <name type="scientific">Lentinus brumalis</name>
    <dbReference type="NCBI Taxonomy" id="2498619"/>
    <lineage>
        <taxon>Eukaryota</taxon>
        <taxon>Fungi</taxon>
        <taxon>Dikarya</taxon>
        <taxon>Basidiomycota</taxon>
        <taxon>Agaricomycotina</taxon>
        <taxon>Agaricomycetes</taxon>
        <taxon>Polyporales</taxon>
        <taxon>Polyporaceae</taxon>
        <taxon>Lentinus</taxon>
    </lineage>
</organism>
<keyword evidence="1" id="KW-0479">Metal-binding</keyword>
<dbReference type="GO" id="GO:0008270">
    <property type="term" value="F:zinc ion binding"/>
    <property type="evidence" value="ECO:0007669"/>
    <property type="project" value="UniProtKB-KW"/>
</dbReference>
<evidence type="ECO:0000256" key="2">
    <source>
        <dbReference type="SAM" id="MobiDB-lite"/>
    </source>
</evidence>
<accession>A0A371CKV4</accession>
<keyword evidence="1" id="KW-0863">Zinc-finger</keyword>
<feature type="region of interest" description="Disordered" evidence="2">
    <location>
        <begin position="191"/>
        <end position="277"/>
    </location>
</feature>
<feature type="compositionally biased region" description="Basic and acidic residues" evidence="2">
    <location>
        <begin position="486"/>
        <end position="496"/>
    </location>
</feature>
<dbReference type="Gene3D" id="2.40.70.10">
    <property type="entry name" value="Acid Proteases"/>
    <property type="match status" value="1"/>
</dbReference>
<dbReference type="InterPro" id="IPR001878">
    <property type="entry name" value="Znf_CCHC"/>
</dbReference>